<evidence type="ECO:0000256" key="3">
    <source>
        <dbReference type="ARBA" id="ARBA00022833"/>
    </source>
</evidence>
<accession>A0A7L3QLD8</accession>
<dbReference type="Gene3D" id="3.30.40.10">
    <property type="entry name" value="Zinc/RING finger domain, C3HC4 (zinc finger)"/>
    <property type="match status" value="1"/>
</dbReference>
<organism evidence="9 10">
    <name type="scientific">Cettia cetti</name>
    <dbReference type="NCBI Taxonomy" id="68486"/>
    <lineage>
        <taxon>Eukaryota</taxon>
        <taxon>Metazoa</taxon>
        <taxon>Chordata</taxon>
        <taxon>Craniata</taxon>
        <taxon>Vertebrata</taxon>
        <taxon>Euteleostomi</taxon>
        <taxon>Archelosauria</taxon>
        <taxon>Archosauria</taxon>
        <taxon>Dinosauria</taxon>
        <taxon>Saurischia</taxon>
        <taxon>Theropoda</taxon>
        <taxon>Coelurosauria</taxon>
        <taxon>Aves</taxon>
        <taxon>Neognathae</taxon>
        <taxon>Neoaves</taxon>
        <taxon>Telluraves</taxon>
        <taxon>Australaves</taxon>
        <taxon>Passeriformes</taxon>
        <taxon>Sylvioidea</taxon>
        <taxon>Sylviidae</taxon>
        <taxon>Acrocephalinae</taxon>
        <taxon>Cettia</taxon>
    </lineage>
</organism>
<dbReference type="Pfam" id="PF13445">
    <property type="entry name" value="zf-RING_UBOX"/>
    <property type="match status" value="1"/>
</dbReference>
<dbReference type="GO" id="GO:0008270">
    <property type="term" value="F:zinc ion binding"/>
    <property type="evidence" value="ECO:0007669"/>
    <property type="project" value="UniProtKB-KW"/>
</dbReference>
<dbReference type="PROSITE" id="PS00518">
    <property type="entry name" value="ZF_RING_1"/>
    <property type="match status" value="1"/>
</dbReference>
<evidence type="ECO:0000259" key="7">
    <source>
        <dbReference type="PROSITE" id="PS50089"/>
    </source>
</evidence>
<dbReference type="SUPFAM" id="SSF57845">
    <property type="entry name" value="B-box zinc-binding domain"/>
    <property type="match status" value="1"/>
</dbReference>
<sequence length="315" mass="35850">MEKEADCSSSSEGASSSSSPPPSSSSPGLKEELLCPICYEPFREAVTLPCGHNFCRSCLGKSWENRRRRCPVCKENSCLEDPRPNYTLNNLVGLILREEGKRRRRGICPIHGEESKFFCLEEKELACFACRNSKQHQGHKMRAVQEAAADFRAKLANMESSLRDKAKEFRAVRHSYESISRHNAAESSRLERQVRWEFEKLHKFLRDEEQAVLAQIREEARRKQDLIQGKMEQLAQESQALLGEAGKLQADLQEDDYTFLMDPDPNPFSMVNPCPRIACTAEEPEAVPSGMLLDVAKYLGSLQYNVWKKMLDTIT</sequence>
<reference evidence="9 10" key="1">
    <citation type="submission" date="2019-09" db="EMBL/GenBank/DDBJ databases">
        <title>Bird 10,000 Genomes (B10K) Project - Family phase.</title>
        <authorList>
            <person name="Zhang G."/>
        </authorList>
    </citation>
    <scope>NUCLEOTIDE SEQUENCE [LARGE SCALE GENOMIC DNA]</scope>
    <source>
        <strain evidence="9">OUT-0056</strain>
        <tissue evidence="9">Blood</tissue>
    </source>
</reference>
<evidence type="ECO:0000256" key="1">
    <source>
        <dbReference type="ARBA" id="ARBA00022723"/>
    </source>
</evidence>
<dbReference type="AlphaFoldDB" id="A0A7L3QLD8"/>
<evidence type="ECO:0000256" key="4">
    <source>
        <dbReference type="PROSITE-ProRule" id="PRU00024"/>
    </source>
</evidence>
<dbReference type="InterPro" id="IPR013083">
    <property type="entry name" value="Znf_RING/FYVE/PHD"/>
</dbReference>
<dbReference type="InterPro" id="IPR001841">
    <property type="entry name" value="Znf_RING"/>
</dbReference>
<keyword evidence="2 4" id="KW-0863">Zinc-finger</keyword>
<evidence type="ECO:0000313" key="10">
    <source>
        <dbReference type="Proteomes" id="UP000524451"/>
    </source>
</evidence>
<dbReference type="InterPro" id="IPR027370">
    <property type="entry name" value="Znf-RING_euk"/>
</dbReference>
<evidence type="ECO:0000256" key="6">
    <source>
        <dbReference type="SAM" id="MobiDB-lite"/>
    </source>
</evidence>
<feature type="coiled-coil region" evidence="5">
    <location>
        <begin position="206"/>
        <end position="251"/>
    </location>
</feature>
<feature type="compositionally biased region" description="Low complexity" evidence="6">
    <location>
        <begin position="8"/>
        <end position="18"/>
    </location>
</feature>
<dbReference type="EMBL" id="VZUI01049219">
    <property type="protein sequence ID" value="NXV03893.1"/>
    <property type="molecule type" value="Genomic_DNA"/>
</dbReference>
<feature type="domain" description="B box-type" evidence="8">
    <location>
        <begin position="103"/>
        <end position="144"/>
    </location>
</feature>
<dbReference type="SMART" id="SM00184">
    <property type="entry name" value="RING"/>
    <property type="match status" value="1"/>
</dbReference>
<evidence type="ECO:0000259" key="8">
    <source>
        <dbReference type="PROSITE" id="PS50119"/>
    </source>
</evidence>
<keyword evidence="10" id="KW-1185">Reference proteome</keyword>
<evidence type="ECO:0000256" key="5">
    <source>
        <dbReference type="SAM" id="Coils"/>
    </source>
</evidence>
<keyword evidence="5" id="KW-0175">Coiled coil</keyword>
<gene>
    <name evidence="9" type="primary">Trim35</name>
    <name evidence="9" type="ORF">CETCET_R08648</name>
</gene>
<feature type="coiled-coil region" evidence="5">
    <location>
        <begin position="141"/>
        <end position="168"/>
    </location>
</feature>
<dbReference type="InterPro" id="IPR017907">
    <property type="entry name" value="Znf_RING_CS"/>
</dbReference>
<dbReference type="PROSITE" id="PS50119">
    <property type="entry name" value="ZF_BBOX"/>
    <property type="match status" value="1"/>
</dbReference>
<feature type="region of interest" description="Disordered" evidence="6">
    <location>
        <begin position="1"/>
        <end position="28"/>
    </location>
</feature>
<dbReference type="PROSITE" id="PS50089">
    <property type="entry name" value="ZF_RING_2"/>
    <property type="match status" value="1"/>
</dbReference>
<dbReference type="Pfam" id="PF00643">
    <property type="entry name" value="zf-B_box"/>
    <property type="match status" value="1"/>
</dbReference>
<dbReference type="PANTHER" id="PTHR24103">
    <property type="entry name" value="E3 UBIQUITIN-PROTEIN LIGASE TRIM"/>
    <property type="match status" value="1"/>
</dbReference>
<proteinExistence type="predicted"/>
<feature type="domain" description="RING-type" evidence="7">
    <location>
        <begin position="35"/>
        <end position="74"/>
    </location>
</feature>
<dbReference type="SUPFAM" id="SSF57850">
    <property type="entry name" value="RING/U-box"/>
    <property type="match status" value="1"/>
</dbReference>
<comment type="caution">
    <text evidence="9">The sequence shown here is derived from an EMBL/GenBank/DDBJ whole genome shotgun (WGS) entry which is preliminary data.</text>
</comment>
<dbReference type="Gene3D" id="3.30.160.60">
    <property type="entry name" value="Classic Zinc Finger"/>
    <property type="match status" value="1"/>
</dbReference>
<dbReference type="SMART" id="SM00336">
    <property type="entry name" value="BBOX"/>
    <property type="match status" value="1"/>
</dbReference>
<keyword evidence="1" id="KW-0479">Metal-binding</keyword>
<feature type="non-terminal residue" evidence="9">
    <location>
        <position position="315"/>
    </location>
</feature>
<feature type="non-terminal residue" evidence="9">
    <location>
        <position position="1"/>
    </location>
</feature>
<dbReference type="InterPro" id="IPR050143">
    <property type="entry name" value="TRIM/RBCC"/>
</dbReference>
<dbReference type="InterPro" id="IPR000315">
    <property type="entry name" value="Znf_B-box"/>
</dbReference>
<keyword evidence="3" id="KW-0862">Zinc</keyword>
<name>A0A7L3QLD8_9SYLV</name>
<protein>
    <submittedName>
        <fullName evidence="9">TRI35 protein</fullName>
    </submittedName>
</protein>
<evidence type="ECO:0000313" key="9">
    <source>
        <dbReference type="EMBL" id="NXV03893.1"/>
    </source>
</evidence>
<dbReference type="Proteomes" id="UP000524451">
    <property type="component" value="Unassembled WGS sequence"/>
</dbReference>
<evidence type="ECO:0000256" key="2">
    <source>
        <dbReference type="ARBA" id="ARBA00022771"/>
    </source>
</evidence>